<dbReference type="OrthoDB" id="7069411at2"/>
<comment type="caution">
    <text evidence="1">The sequence shown here is derived from an EMBL/GenBank/DDBJ whole genome shotgun (WGS) entry which is preliminary data.</text>
</comment>
<dbReference type="AlphaFoldDB" id="A0A3M2HWE4"/>
<dbReference type="EMBL" id="RFFM01000001">
    <property type="protein sequence ID" value="RMH91980.1"/>
    <property type="molecule type" value="Genomic_DNA"/>
</dbReference>
<dbReference type="Proteomes" id="UP000269774">
    <property type="component" value="Unassembled WGS sequence"/>
</dbReference>
<accession>A0A3M2HWE4</accession>
<evidence type="ECO:0000313" key="2">
    <source>
        <dbReference type="Proteomes" id="UP000269774"/>
    </source>
</evidence>
<organism evidence="1 2">
    <name type="scientific">Stutzerimonas zhaodongensis</name>
    <dbReference type="NCBI Taxonomy" id="1176257"/>
    <lineage>
        <taxon>Bacteria</taxon>
        <taxon>Pseudomonadati</taxon>
        <taxon>Pseudomonadota</taxon>
        <taxon>Gammaproteobacteria</taxon>
        <taxon>Pseudomonadales</taxon>
        <taxon>Pseudomonadaceae</taxon>
        <taxon>Stutzerimonas</taxon>
    </lineage>
</organism>
<evidence type="ECO:0000313" key="1">
    <source>
        <dbReference type="EMBL" id="RMH91980.1"/>
    </source>
</evidence>
<reference evidence="1 2" key="1">
    <citation type="submission" date="2018-10" db="EMBL/GenBank/DDBJ databases">
        <title>Pseudomonas zhaodongensis NEAU-ST5-21(T) genome.</title>
        <authorList>
            <person name="Peng J."/>
            <person name="Liu Z.-P."/>
        </authorList>
    </citation>
    <scope>NUCLEOTIDE SEQUENCE [LARGE SCALE GENOMIC DNA]</scope>
    <source>
        <strain evidence="1 2">NEAU-ST5-21</strain>
    </source>
</reference>
<keyword evidence="2" id="KW-1185">Reference proteome</keyword>
<proteinExistence type="predicted"/>
<sequence>MSKILDAFNSGITIAKQMERNRCEINETLKDVFQQILNATDGRLQLSLYADRSSVFKKEYITANNPLVDSPFKVICEWLPDSQNGYPLKITMEHETWHCSTKEEIEDSLADIFARPSVALRFLDLINIEQTQA</sequence>
<dbReference type="RefSeq" id="WP_122163936.1">
    <property type="nucleotide sequence ID" value="NZ_JAMOIB010000001.1"/>
</dbReference>
<gene>
    <name evidence="1" type="ORF">EA797_04405</name>
</gene>
<protein>
    <submittedName>
        <fullName evidence="1">Uncharacterized protein</fullName>
    </submittedName>
</protein>
<name>A0A3M2HWE4_9GAMM</name>